<evidence type="ECO:0000313" key="2">
    <source>
        <dbReference type="EMBL" id="CDS86565.1"/>
    </source>
</evidence>
<reference evidence="2" key="1">
    <citation type="submission" date="2014-07" db="EMBL/GenBank/DDBJ databases">
        <authorList>
            <person name="Monot Marc"/>
        </authorList>
    </citation>
    <scope>NUCLEOTIDE SEQUENCE</scope>
    <source>
        <strain evidence="3">7032989</strain>
        <strain evidence="1">7032994</strain>
    </source>
</reference>
<accession>A0A069ADS6</accession>
<name>A0A069ADS6_CLODI</name>
<dbReference type="EMBL" id="LK932509">
    <property type="protein sequence ID" value="CDS86565.1"/>
    <property type="molecule type" value="Genomic_DNA"/>
</dbReference>
<evidence type="ECO:0000313" key="3">
    <source>
        <dbReference type="EMBL" id="CDT18839.1"/>
    </source>
</evidence>
<organism evidence="2">
    <name type="scientific">Clostridioides difficile</name>
    <name type="common">Peptoclostridium difficile</name>
    <dbReference type="NCBI Taxonomy" id="1496"/>
    <lineage>
        <taxon>Bacteria</taxon>
        <taxon>Bacillati</taxon>
        <taxon>Bacillota</taxon>
        <taxon>Clostridia</taxon>
        <taxon>Peptostreptococcales</taxon>
        <taxon>Peptostreptococcaceae</taxon>
        <taxon>Clostridioides</taxon>
    </lineage>
</organism>
<dbReference type="EMBL" id="LK932392">
    <property type="protein sequence ID" value="CDS86087.1"/>
    <property type="molecule type" value="Genomic_DNA"/>
</dbReference>
<dbReference type="RefSeq" id="WP_021369441.1">
    <property type="nucleotide sequence ID" value="NZ_BINT01000177.1"/>
</dbReference>
<protein>
    <submittedName>
        <fullName evidence="2">Uncharacterized protein</fullName>
    </submittedName>
</protein>
<proteinExistence type="predicted"/>
<dbReference type="EMBL" id="LK933005">
    <property type="protein sequence ID" value="CDT18839.1"/>
    <property type="molecule type" value="Genomic_DNA"/>
</dbReference>
<sequence>MYLDTLFFRMKFETIELDLSKSGSTAKVAETKISTKDIGILNIKDVWIAVKIPIAQ</sequence>
<dbReference type="AlphaFoldDB" id="A0A069ADS6"/>
<gene>
    <name evidence="3" type="ORF">BN1095_340014</name>
    <name evidence="2" type="ORF">BN1096_560206</name>
    <name evidence="1" type="ORF">BN1097_540210</name>
</gene>
<evidence type="ECO:0000313" key="1">
    <source>
        <dbReference type="EMBL" id="CDS86087.1"/>
    </source>
</evidence>